<name>A0ACB9RLQ9_9MYRT</name>
<comment type="caution">
    <text evidence="1">The sequence shown here is derived from an EMBL/GenBank/DDBJ whole genome shotgun (WGS) entry which is preliminary data.</text>
</comment>
<proteinExistence type="predicted"/>
<organism evidence="1 2">
    <name type="scientific">Melastoma candidum</name>
    <dbReference type="NCBI Taxonomy" id="119954"/>
    <lineage>
        <taxon>Eukaryota</taxon>
        <taxon>Viridiplantae</taxon>
        <taxon>Streptophyta</taxon>
        <taxon>Embryophyta</taxon>
        <taxon>Tracheophyta</taxon>
        <taxon>Spermatophyta</taxon>
        <taxon>Magnoliopsida</taxon>
        <taxon>eudicotyledons</taxon>
        <taxon>Gunneridae</taxon>
        <taxon>Pentapetalae</taxon>
        <taxon>rosids</taxon>
        <taxon>malvids</taxon>
        <taxon>Myrtales</taxon>
        <taxon>Melastomataceae</taxon>
        <taxon>Melastomatoideae</taxon>
        <taxon>Melastomateae</taxon>
        <taxon>Melastoma</taxon>
    </lineage>
</organism>
<sequence length="658" mass="74809">MEEGACAYVGWEEEAAPAPKGARREVRFYLRKKGDSGRVLAVVGRERSLRHMSYYLVLGDGCGVRGGVGRDGSGAWDFNSRREVVDWLNAVVSGQPPQRHHRSLDNSSSGREDAQCGTLGSKDAFSSKLGRCSEEIFWLGSPSIDCRKRRHFPSFCRKGIKISVHDFVYILAEEGKRLVAYLEDMYEDSRANKVVVVQWFHKADEVAIGLHDSLNDREIFFSRCVQDLSFECIDGLATVLSPLHFEKYKNEALSPLREIFVCRSLFDEDDVRPFDISEVKGYWSQEVIRCLYPFTLPKPVSKIDQTVVHNEGRLNFDDGLGLRPRKKRREHEASPTELQCVKGSSGANNKFRQNPSFSLPVGSEVEILSQDSGIRGCWFRASIIKIYKDRVKVRYQDILDAVDEGNKLEEWVLSSRIANPDYCGMYSRSRRMIRPAPEISTSEPPQTFNVGTLVDVLWHDGRWEGIVFQKEGEDKFHVYFPGEKKDAVFPREQLRRTQEWVENRWVAVQERFDLVGMILTQMGLKQDEEKHHDRQADQRIAACSYNPSKACSLENLRHQTASYKAEGLQGLLDLSKDDFLAQLKWKASRKRSRSSGSSSQKAHSEDDPSSSPESRPSAHSKFFTESSLKVDLENCKFIGDAVFGPSVVRAMTSLVMSR</sequence>
<protein>
    <submittedName>
        <fullName evidence="1">Uncharacterized protein</fullName>
    </submittedName>
</protein>
<evidence type="ECO:0000313" key="2">
    <source>
        <dbReference type="Proteomes" id="UP001057402"/>
    </source>
</evidence>
<gene>
    <name evidence="1" type="ORF">MLD38_005486</name>
</gene>
<keyword evidence="2" id="KW-1185">Reference proteome</keyword>
<dbReference type="EMBL" id="CM042882">
    <property type="protein sequence ID" value="KAI4379151.1"/>
    <property type="molecule type" value="Genomic_DNA"/>
</dbReference>
<reference evidence="2" key="1">
    <citation type="journal article" date="2023" name="Front. Plant Sci.">
        <title>Chromosomal-level genome assembly of Melastoma candidum provides insights into trichome evolution.</title>
        <authorList>
            <person name="Zhong Y."/>
            <person name="Wu W."/>
            <person name="Sun C."/>
            <person name="Zou P."/>
            <person name="Liu Y."/>
            <person name="Dai S."/>
            <person name="Zhou R."/>
        </authorList>
    </citation>
    <scope>NUCLEOTIDE SEQUENCE [LARGE SCALE GENOMIC DNA]</scope>
</reference>
<evidence type="ECO:0000313" key="1">
    <source>
        <dbReference type="EMBL" id="KAI4379151.1"/>
    </source>
</evidence>
<dbReference type="Proteomes" id="UP001057402">
    <property type="component" value="Chromosome 3"/>
</dbReference>
<accession>A0ACB9RLQ9</accession>